<dbReference type="Pfam" id="PF03721">
    <property type="entry name" value="UDPG_MGDP_dh_N"/>
    <property type="match status" value="1"/>
</dbReference>
<dbReference type="GO" id="GO:0016628">
    <property type="term" value="F:oxidoreductase activity, acting on the CH-CH group of donors, NAD or NADP as acceptor"/>
    <property type="evidence" value="ECO:0007669"/>
    <property type="project" value="InterPro"/>
</dbReference>
<keyword evidence="2" id="KW-0520">NAD</keyword>
<sequence length="428" mass="47989">MQKERNHFMKSVAIIGLGYVGLPLAKLFVKNGFHVTGIDIDKAKIRELKRRKSYITDLSDLEIEALWSTGSFEATDKYERVSEAGACIICVPTPLKNNQVPELRYLQAAVKSISPFVQKGQLIVLESSTFPGTTEEVVQPMLEAGGRKAGTDFFLGYSPERIDPGNQQYQLEDIPKVISGVTGKCSDELDGLYSRVFTKTIRVSSPKVAEMTKVFENTQRFINISFMNEIAMVCHEMDIDIWEVIEAAATKPFGFVHYAPGPGIGGHCIPVDPLYLSWKAKQYEATTNFIELSKNINDQMPFYVIERLEKLLAAEGKALEQAAVLLIGLTYKKDVNDIRDSSAVIIFNALKERGTAVYFHDPLFMKYETKAGTVESAELSAEFIKKQDCVVILTNHTDVPYDLLLKHAPLIFDTRNQLKAKHSQVKYL</sequence>
<feature type="domain" description="UDP-glucose/GDP-mannose dehydrogenase C-terminal" evidence="4">
    <location>
        <begin position="325"/>
        <end position="420"/>
    </location>
</feature>
<evidence type="ECO:0000256" key="1">
    <source>
        <dbReference type="ARBA" id="ARBA00023002"/>
    </source>
</evidence>
<dbReference type="Proteomes" id="UP000198935">
    <property type="component" value="Unassembled WGS sequence"/>
</dbReference>
<protein>
    <submittedName>
        <fullName evidence="5">UDP-N-acetyl-D-glucosamine dehydrogenase</fullName>
    </submittedName>
</protein>
<evidence type="ECO:0000313" key="6">
    <source>
        <dbReference type="Proteomes" id="UP000198935"/>
    </source>
</evidence>
<keyword evidence="6" id="KW-1185">Reference proteome</keyword>
<dbReference type="SUPFAM" id="SSF51735">
    <property type="entry name" value="NAD(P)-binding Rossmann-fold domains"/>
    <property type="match status" value="1"/>
</dbReference>
<keyword evidence="1" id="KW-0560">Oxidoreductase</keyword>
<evidence type="ECO:0000259" key="4">
    <source>
        <dbReference type="SMART" id="SM00984"/>
    </source>
</evidence>
<dbReference type="GO" id="GO:0000271">
    <property type="term" value="P:polysaccharide biosynthetic process"/>
    <property type="evidence" value="ECO:0007669"/>
    <property type="project" value="InterPro"/>
</dbReference>
<dbReference type="PIRSF" id="PIRSF000124">
    <property type="entry name" value="UDPglc_GDPman_dh"/>
    <property type="match status" value="1"/>
</dbReference>
<dbReference type="PIRSF" id="PIRSF500136">
    <property type="entry name" value="UDP_ManNAc_DH"/>
    <property type="match status" value="1"/>
</dbReference>
<evidence type="ECO:0000256" key="3">
    <source>
        <dbReference type="PIRNR" id="PIRNR000124"/>
    </source>
</evidence>
<evidence type="ECO:0000313" key="5">
    <source>
        <dbReference type="EMBL" id="SDY16601.1"/>
    </source>
</evidence>
<dbReference type="AlphaFoldDB" id="A0A1H3HM81"/>
<dbReference type="SUPFAM" id="SSF48179">
    <property type="entry name" value="6-phosphogluconate dehydrogenase C-terminal domain-like"/>
    <property type="match status" value="1"/>
</dbReference>
<dbReference type="PANTHER" id="PTHR43491:SF1">
    <property type="entry name" value="UDP-N-ACETYL-D-MANNOSAMINE DEHYDROGENASE"/>
    <property type="match status" value="1"/>
</dbReference>
<dbReference type="GO" id="GO:0051287">
    <property type="term" value="F:NAD binding"/>
    <property type="evidence" value="ECO:0007669"/>
    <property type="project" value="InterPro"/>
</dbReference>
<dbReference type="STRING" id="1503961.SAMN05421736_101545"/>
<dbReference type="NCBIfam" id="TIGR03026">
    <property type="entry name" value="NDP-sugDHase"/>
    <property type="match status" value="1"/>
</dbReference>
<dbReference type="InterPro" id="IPR028359">
    <property type="entry name" value="UDP_ManNAc/GlcNAc_DH"/>
</dbReference>
<dbReference type="SMART" id="SM00984">
    <property type="entry name" value="UDPG_MGDP_dh_C"/>
    <property type="match status" value="1"/>
</dbReference>
<dbReference type="GO" id="GO:0016616">
    <property type="term" value="F:oxidoreductase activity, acting on the CH-OH group of donors, NAD or NADP as acceptor"/>
    <property type="evidence" value="ECO:0007669"/>
    <property type="project" value="InterPro"/>
</dbReference>
<accession>A0A1H3HM81</accession>
<dbReference type="InterPro" id="IPR014027">
    <property type="entry name" value="UDP-Glc/GDP-Man_DH_C"/>
</dbReference>
<dbReference type="InterPro" id="IPR036291">
    <property type="entry name" value="NAD(P)-bd_dom_sf"/>
</dbReference>
<name>A0A1H3HM81_9BACI</name>
<dbReference type="InterPro" id="IPR014026">
    <property type="entry name" value="UDP-Glc/GDP-Man_DH_dimer"/>
</dbReference>
<dbReference type="SUPFAM" id="SSF52413">
    <property type="entry name" value="UDP-glucose/GDP-mannose dehydrogenase C-terminal domain"/>
    <property type="match status" value="1"/>
</dbReference>
<dbReference type="PANTHER" id="PTHR43491">
    <property type="entry name" value="UDP-N-ACETYL-D-MANNOSAMINE DEHYDROGENASE"/>
    <property type="match status" value="1"/>
</dbReference>
<dbReference type="InterPro" id="IPR008927">
    <property type="entry name" value="6-PGluconate_DH-like_C_sf"/>
</dbReference>
<dbReference type="Pfam" id="PF00984">
    <property type="entry name" value="UDPG_MGDP_dh"/>
    <property type="match status" value="1"/>
</dbReference>
<evidence type="ECO:0000256" key="2">
    <source>
        <dbReference type="ARBA" id="ARBA00023027"/>
    </source>
</evidence>
<reference evidence="6" key="1">
    <citation type="submission" date="2016-10" db="EMBL/GenBank/DDBJ databases">
        <authorList>
            <person name="Varghese N."/>
            <person name="Submissions S."/>
        </authorList>
    </citation>
    <scope>NUCLEOTIDE SEQUENCE [LARGE SCALE GENOMIC DNA]</scope>
    <source>
        <strain evidence="6">SP</strain>
    </source>
</reference>
<dbReference type="InterPro" id="IPR017476">
    <property type="entry name" value="UDP-Glc/GDP-Man"/>
</dbReference>
<dbReference type="InterPro" id="IPR036220">
    <property type="entry name" value="UDP-Glc/GDP-Man_DH_C_sf"/>
</dbReference>
<organism evidence="5 6">
    <name type="scientific">Evansella caseinilytica</name>
    <dbReference type="NCBI Taxonomy" id="1503961"/>
    <lineage>
        <taxon>Bacteria</taxon>
        <taxon>Bacillati</taxon>
        <taxon>Bacillota</taxon>
        <taxon>Bacilli</taxon>
        <taxon>Bacillales</taxon>
        <taxon>Bacillaceae</taxon>
        <taxon>Evansella</taxon>
    </lineage>
</organism>
<dbReference type="EMBL" id="FNPI01000001">
    <property type="protein sequence ID" value="SDY16601.1"/>
    <property type="molecule type" value="Genomic_DNA"/>
</dbReference>
<dbReference type="InterPro" id="IPR001732">
    <property type="entry name" value="UDP-Glc/GDP-Man_DH_N"/>
</dbReference>
<proteinExistence type="inferred from homology"/>
<dbReference type="Gene3D" id="3.40.50.720">
    <property type="entry name" value="NAD(P)-binding Rossmann-like Domain"/>
    <property type="match status" value="2"/>
</dbReference>
<comment type="similarity">
    <text evidence="3">Belongs to the UDP-glucose/GDP-mannose dehydrogenase family.</text>
</comment>
<dbReference type="Pfam" id="PF03720">
    <property type="entry name" value="UDPG_MGDP_dh_C"/>
    <property type="match status" value="1"/>
</dbReference>
<gene>
    <name evidence="5" type="ORF">SAMN05421736_101545</name>
</gene>